<comment type="caution">
    <text evidence="1">The sequence shown here is derived from an EMBL/GenBank/DDBJ whole genome shotgun (WGS) entry which is preliminary data.</text>
</comment>
<reference evidence="1 2" key="1">
    <citation type="journal article" date="2024" name="Nat. Commun.">
        <title>Phylogenomics reveals the evolutionary origins of lichenization in chlorophyte algae.</title>
        <authorList>
            <person name="Puginier C."/>
            <person name="Libourel C."/>
            <person name="Otte J."/>
            <person name="Skaloud P."/>
            <person name="Haon M."/>
            <person name="Grisel S."/>
            <person name="Petersen M."/>
            <person name="Berrin J.G."/>
            <person name="Delaux P.M."/>
            <person name="Dal Grande F."/>
            <person name="Keller J."/>
        </authorList>
    </citation>
    <scope>NUCLEOTIDE SEQUENCE [LARGE SCALE GENOMIC DNA]</scope>
    <source>
        <strain evidence="1 2">SAG 2043</strain>
    </source>
</reference>
<sequence>MERNLHKLESWDDLSWCDTPDSQGSTGWLTGTADDWDLVDWPGKVSCGNKESAGVSTRQSSVPQVYSKAAVYPIKTGARRQESLSQFVYTPRSAAADSQSWLSAALTERSPSGQFKHDLADLHNQYSVTSRLKRRT</sequence>
<dbReference type="EMBL" id="JALJOR010000012">
    <property type="protein sequence ID" value="KAK9807490.1"/>
    <property type="molecule type" value="Genomic_DNA"/>
</dbReference>
<protein>
    <submittedName>
        <fullName evidence="1">Uncharacterized protein</fullName>
    </submittedName>
</protein>
<dbReference type="Proteomes" id="UP001489004">
    <property type="component" value="Unassembled WGS sequence"/>
</dbReference>
<evidence type="ECO:0000313" key="1">
    <source>
        <dbReference type="EMBL" id="KAK9807490.1"/>
    </source>
</evidence>
<name>A0AAW1PCD0_9CHLO</name>
<gene>
    <name evidence="1" type="ORF">WJX72_000596</name>
</gene>
<organism evidence="1 2">
    <name type="scientific">[Myrmecia] bisecta</name>
    <dbReference type="NCBI Taxonomy" id="41462"/>
    <lineage>
        <taxon>Eukaryota</taxon>
        <taxon>Viridiplantae</taxon>
        <taxon>Chlorophyta</taxon>
        <taxon>core chlorophytes</taxon>
        <taxon>Trebouxiophyceae</taxon>
        <taxon>Trebouxiales</taxon>
        <taxon>Trebouxiaceae</taxon>
        <taxon>Myrmecia</taxon>
    </lineage>
</organism>
<accession>A0AAW1PCD0</accession>
<proteinExistence type="predicted"/>
<keyword evidence="2" id="KW-1185">Reference proteome</keyword>
<dbReference type="AlphaFoldDB" id="A0AAW1PCD0"/>
<evidence type="ECO:0000313" key="2">
    <source>
        <dbReference type="Proteomes" id="UP001489004"/>
    </source>
</evidence>